<feature type="repeat" description="ANK" evidence="3">
    <location>
        <begin position="84"/>
        <end position="116"/>
    </location>
</feature>
<evidence type="ECO:0000256" key="2">
    <source>
        <dbReference type="ARBA" id="ARBA00023043"/>
    </source>
</evidence>
<dbReference type="PANTHER" id="PTHR24198:SF165">
    <property type="entry name" value="ANKYRIN REPEAT-CONTAINING PROTEIN-RELATED"/>
    <property type="match status" value="1"/>
</dbReference>
<dbReference type="EMBL" id="PZQS01000008">
    <property type="protein sequence ID" value="PVD25695.1"/>
    <property type="molecule type" value="Genomic_DNA"/>
</dbReference>
<evidence type="ECO:0000313" key="4">
    <source>
        <dbReference type="EMBL" id="PVD25695.1"/>
    </source>
</evidence>
<dbReference type="Proteomes" id="UP000245119">
    <property type="component" value="Linkage Group LG8"/>
</dbReference>
<dbReference type="PANTHER" id="PTHR24198">
    <property type="entry name" value="ANKYRIN REPEAT AND PROTEIN KINASE DOMAIN-CONTAINING PROTEIN"/>
    <property type="match status" value="1"/>
</dbReference>
<dbReference type="SUPFAM" id="SSF48403">
    <property type="entry name" value="Ankyrin repeat"/>
    <property type="match status" value="1"/>
</dbReference>
<dbReference type="OrthoDB" id="6136903at2759"/>
<dbReference type="Gene3D" id="1.25.40.20">
    <property type="entry name" value="Ankyrin repeat-containing domain"/>
    <property type="match status" value="2"/>
</dbReference>
<accession>A0A2T7NWZ6</accession>
<protein>
    <submittedName>
        <fullName evidence="4">Uncharacterized protein</fullName>
    </submittedName>
</protein>
<keyword evidence="5" id="KW-1185">Reference proteome</keyword>
<dbReference type="OMA" id="QFIFSKG"/>
<dbReference type="STRING" id="400727.A0A2T7NWZ6"/>
<dbReference type="Pfam" id="PF12796">
    <property type="entry name" value="Ank_2"/>
    <property type="match status" value="2"/>
</dbReference>
<evidence type="ECO:0000313" key="5">
    <source>
        <dbReference type="Proteomes" id="UP000245119"/>
    </source>
</evidence>
<dbReference type="InterPro" id="IPR002110">
    <property type="entry name" value="Ankyrin_rpt"/>
</dbReference>
<dbReference type="PROSITE" id="PS50297">
    <property type="entry name" value="ANK_REP_REGION"/>
    <property type="match status" value="1"/>
</dbReference>
<keyword evidence="1" id="KW-0677">Repeat</keyword>
<keyword evidence="2 3" id="KW-0040">ANK repeat</keyword>
<dbReference type="PROSITE" id="PS50088">
    <property type="entry name" value="ANK_REPEAT"/>
    <property type="match status" value="1"/>
</dbReference>
<evidence type="ECO:0000256" key="1">
    <source>
        <dbReference type="ARBA" id="ARBA00022737"/>
    </source>
</evidence>
<name>A0A2T7NWZ6_POMCA</name>
<evidence type="ECO:0000256" key="3">
    <source>
        <dbReference type="PROSITE-ProRule" id="PRU00023"/>
    </source>
</evidence>
<gene>
    <name evidence="4" type="ORF">C0Q70_13355</name>
</gene>
<dbReference type="AlphaFoldDB" id="A0A2T7NWZ6"/>
<dbReference type="InterPro" id="IPR036770">
    <property type="entry name" value="Ankyrin_rpt-contain_sf"/>
</dbReference>
<sequence>MTRRLSKSCNQENINELMMAASECNVRLLRKLFREGATTSARDKQGKNVIYHAFANTPETKELVELFQVLGESGVDFNSNLDLDGCSALITAATLDWPEVVQILITFGADVNDQGMPKFGAFVSTDLSMQGYGDQVNQTVGDKDRFIFSKGCGQSVSPLLCAIMLKRQVITDILLSAGADCQQMSVGSFWRSSRIGACSVCDVSVNAIHLAAYKGEDRLLQKLLDVCQKKSLETHRDTKKPFVSCLSSEYELTPLWLALLRGETDAVKTLLAYDHPRAPPCLFGSGLYIAVEEGHFELAKILMLSGYNINEDMEWIESESYPTGNKDMKDFIRNFCCEPQALLIICRDVLRCHMGPRLSSYLKMINVPQKIQDLLLLKEILSCEELNSSK</sequence>
<dbReference type="SMART" id="SM00248">
    <property type="entry name" value="ANK"/>
    <property type="match status" value="7"/>
</dbReference>
<organism evidence="4 5">
    <name type="scientific">Pomacea canaliculata</name>
    <name type="common">Golden apple snail</name>
    <dbReference type="NCBI Taxonomy" id="400727"/>
    <lineage>
        <taxon>Eukaryota</taxon>
        <taxon>Metazoa</taxon>
        <taxon>Spiralia</taxon>
        <taxon>Lophotrochozoa</taxon>
        <taxon>Mollusca</taxon>
        <taxon>Gastropoda</taxon>
        <taxon>Caenogastropoda</taxon>
        <taxon>Architaenioglossa</taxon>
        <taxon>Ampullarioidea</taxon>
        <taxon>Ampullariidae</taxon>
        <taxon>Pomacea</taxon>
    </lineage>
</organism>
<comment type="caution">
    <text evidence="4">The sequence shown here is derived from an EMBL/GenBank/DDBJ whole genome shotgun (WGS) entry which is preliminary data.</text>
</comment>
<reference evidence="4 5" key="1">
    <citation type="submission" date="2018-04" db="EMBL/GenBank/DDBJ databases">
        <title>The genome of golden apple snail Pomacea canaliculata provides insight into stress tolerance and invasive adaptation.</title>
        <authorList>
            <person name="Liu C."/>
            <person name="Liu B."/>
            <person name="Ren Y."/>
            <person name="Zhang Y."/>
            <person name="Wang H."/>
            <person name="Li S."/>
            <person name="Jiang F."/>
            <person name="Yin L."/>
            <person name="Zhang G."/>
            <person name="Qian W."/>
            <person name="Fan W."/>
        </authorList>
    </citation>
    <scope>NUCLEOTIDE SEQUENCE [LARGE SCALE GENOMIC DNA]</scope>
    <source>
        <strain evidence="4">SZHN2017</strain>
        <tissue evidence="4">Muscle</tissue>
    </source>
</reference>
<proteinExistence type="predicted"/>